<dbReference type="Proteomes" id="UP001228049">
    <property type="component" value="Unassembled WGS sequence"/>
</dbReference>
<accession>A0AAD9C7D4</accession>
<dbReference type="AlphaFoldDB" id="A0AAD9C7D4"/>
<evidence type="ECO:0000313" key="2">
    <source>
        <dbReference type="Proteomes" id="UP001228049"/>
    </source>
</evidence>
<evidence type="ECO:0000313" key="1">
    <source>
        <dbReference type="EMBL" id="KAK1896188.1"/>
    </source>
</evidence>
<comment type="caution">
    <text evidence="1">The sequence shown here is derived from an EMBL/GenBank/DDBJ whole genome shotgun (WGS) entry which is preliminary data.</text>
</comment>
<dbReference type="EMBL" id="JASDAP010000010">
    <property type="protein sequence ID" value="KAK1896188.1"/>
    <property type="molecule type" value="Genomic_DNA"/>
</dbReference>
<reference evidence="1" key="1">
    <citation type="submission" date="2023-04" db="EMBL/GenBank/DDBJ databases">
        <title>Chromosome-level genome of Chaenocephalus aceratus.</title>
        <authorList>
            <person name="Park H."/>
        </authorList>
    </citation>
    <scope>NUCLEOTIDE SEQUENCE</scope>
    <source>
        <strain evidence="1">DE</strain>
        <tissue evidence="1">Muscle</tissue>
    </source>
</reference>
<proteinExistence type="predicted"/>
<organism evidence="1 2">
    <name type="scientific">Dissostichus eleginoides</name>
    <name type="common">Patagonian toothfish</name>
    <name type="synonym">Dissostichus amissus</name>
    <dbReference type="NCBI Taxonomy" id="100907"/>
    <lineage>
        <taxon>Eukaryota</taxon>
        <taxon>Metazoa</taxon>
        <taxon>Chordata</taxon>
        <taxon>Craniata</taxon>
        <taxon>Vertebrata</taxon>
        <taxon>Euteleostomi</taxon>
        <taxon>Actinopterygii</taxon>
        <taxon>Neopterygii</taxon>
        <taxon>Teleostei</taxon>
        <taxon>Neoteleostei</taxon>
        <taxon>Acanthomorphata</taxon>
        <taxon>Eupercaria</taxon>
        <taxon>Perciformes</taxon>
        <taxon>Notothenioidei</taxon>
        <taxon>Nototheniidae</taxon>
        <taxon>Dissostichus</taxon>
    </lineage>
</organism>
<name>A0AAD9C7D4_DISEL</name>
<gene>
    <name evidence="1" type="ORF">KUDE01_021635</name>
</gene>
<keyword evidence="2" id="KW-1185">Reference proteome</keyword>
<protein>
    <submittedName>
        <fullName evidence="1">Cytochrome P450 303a1</fullName>
    </submittedName>
</protein>
<sequence>MTHENIENGIQAAVHKTQTHNQRTNNLINDTEMWVIRVYKNKNMEGQPADEECKNNRENDPATSLFSWLLQAPSTNNYGHIRDTYYQEWDQEAHNKSKYVKTPFSFNCNGFRRITTDYLPPIRPNLSKMCIWSAADPSSNPDDNAYDLGFANGTLVLCPHHQPD</sequence>